<feature type="domain" description="Glycosyl hydrolase family 92 N-terminal" evidence="3">
    <location>
        <begin position="35"/>
        <end position="112"/>
    </location>
</feature>
<sequence length="114" mass="11850">MSGFLTWILIASASLASASKSPPTFSIPPSDAVDHVRPLIGNGGDTPNGSGGMIPSTAPPFAMTRWVAQTHENYVSVTPYNLTASTIHGFQGTHQPAIWMGESAPVVVVPAFCA</sequence>
<evidence type="ECO:0000256" key="1">
    <source>
        <dbReference type="SAM" id="MobiDB-lite"/>
    </source>
</evidence>
<dbReference type="InterPro" id="IPR041371">
    <property type="entry name" value="GH92_N"/>
</dbReference>
<name>A0AAD7I342_9AGAR</name>
<dbReference type="Pfam" id="PF17678">
    <property type="entry name" value="Glyco_hydro_92N"/>
    <property type="match status" value="1"/>
</dbReference>
<evidence type="ECO:0000313" key="5">
    <source>
        <dbReference type="Proteomes" id="UP001215598"/>
    </source>
</evidence>
<accession>A0AAD7I342</accession>
<feature type="region of interest" description="Disordered" evidence="1">
    <location>
        <begin position="36"/>
        <end position="55"/>
    </location>
</feature>
<reference evidence="4" key="1">
    <citation type="submission" date="2023-03" db="EMBL/GenBank/DDBJ databases">
        <title>Massive genome expansion in bonnet fungi (Mycena s.s.) driven by repeated elements and novel gene families across ecological guilds.</title>
        <authorList>
            <consortium name="Lawrence Berkeley National Laboratory"/>
            <person name="Harder C.B."/>
            <person name="Miyauchi S."/>
            <person name="Viragh M."/>
            <person name="Kuo A."/>
            <person name="Thoen E."/>
            <person name="Andreopoulos B."/>
            <person name="Lu D."/>
            <person name="Skrede I."/>
            <person name="Drula E."/>
            <person name="Henrissat B."/>
            <person name="Morin E."/>
            <person name="Kohler A."/>
            <person name="Barry K."/>
            <person name="LaButti K."/>
            <person name="Morin E."/>
            <person name="Salamov A."/>
            <person name="Lipzen A."/>
            <person name="Mereny Z."/>
            <person name="Hegedus B."/>
            <person name="Baldrian P."/>
            <person name="Stursova M."/>
            <person name="Weitz H."/>
            <person name="Taylor A."/>
            <person name="Grigoriev I.V."/>
            <person name="Nagy L.G."/>
            <person name="Martin F."/>
            <person name="Kauserud H."/>
        </authorList>
    </citation>
    <scope>NUCLEOTIDE SEQUENCE</scope>
    <source>
        <strain evidence="4">CBHHK182m</strain>
    </source>
</reference>
<feature type="chain" id="PRO_5042104242" description="Glycosyl hydrolase family 92 N-terminal domain-containing protein" evidence="2">
    <location>
        <begin position="19"/>
        <end position="114"/>
    </location>
</feature>
<evidence type="ECO:0000259" key="3">
    <source>
        <dbReference type="Pfam" id="PF17678"/>
    </source>
</evidence>
<gene>
    <name evidence="4" type="ORF">B0H16DRAFT_1732399</name>
</gene>
<dbReference type="Gene3D" id="2.70.98.10">
    <property type="match status" value="1"/>
</dbReference>
<feature type="signal peptide" evidence="2">
    <location>
        <begin position="1"/>
        <end position="18"/>
    </location>
</feature>
<dbReference type="Proteomes" id="UP001215598">
    <property type="component" value="Unassembled WGS sequence"/>
</dbReference>
<dbReference type="AlphaFoldDB" id="A0AAD7I342"/>
<feature type="compositionally biased region" description="Gly residues" evidence="1">
    <location>
        <begin position="41"/>
        <end position="52"/>
    </location>
</feature>
<organism evidence="4 5">
    <name type="scientific">Mycena metata</name>
    <dbReference type="NCBI Taxonomy" id="1033252"/>
    <lineage>
        <taxon>Eukaryota</taxon>
        <taxon>Fungi</taxon>
        <taxon>Dikarya</taxon>
        <taxon>Basidiomycota</taxon>
        <taxon>Agaricomycotina</taxon>
        <taxon>Agaricomycetes</taxon>
        <taxon>Agaricomycetidae</taxon>
        <taxon>Agaricales</taxon>
        <taxon>Marasmiineae</taxon>
        <taxon>Mycenaceae</taxon>
        <taxon>Mycena</taxon>
    </lineage>
</organism>
<proteinExistence type="predicted"/>
<evidence type="ECO:0000256" key="2">
    <source>
        <dbReference type="SAM" id="SignalP"/>
    </source>
</evidence>
<keyword evidence="5" id="KW-1185">Reference proteome</keyword>
<evidence type="ECO:0000313" key="4">
    <source>
        <dbReference type="EMBL" id="KAJ7733355.1"/>
    </source>
</evidence>
<dbReference type="EMBL" id="JARKIB010000139">
    <property type="protein sequence ID" value="KAJ7733355.1"/>
    <property type="molecule type" value="Genomic_DNA"/>
</dbReference>
<dbReference type="InterPro" id="IPR014718">
    <property type="entry name" value="GH-type_carb-bd"/>
</dbReference>
<protein>
    <recommendedName>
        <fullName evidence="3">Glycosyl hydrolase family 92 N-terminal domain-containing protein</fullName>
    </recommendedName>
</protein>
<keyword evidence="2" id="KW-0732">Signal</keyword>
<comment type="caution">
    <text evidence="4">The sequence shown here is derived from an EMBL/GenBank/DDBJ whole genome shotgun (WGS) entry which is preliminary data.</text>
</comment>
<dbReference type="GO" id="GO:0030246">
    <property type="term" value="F:carbohydrate binding"/>
    <property type="evidence" value="ECO:0007669"/>
    <property type="project" value="InterPro"/>
</dbReference>